<accession>U2MDA5</accession>
<gene>
    <name evidence="2" type="ORF">RUMCAL_00365</name>
</gene>
<sequence length="524" mass="58714">MTMYKRNLLKPGDYVLAVPVGLHLTLEYNTSGNLARVYKGFNLDKQDVTSKLMMPLLASNTVPGKIHITSGKTWVTGVLYTGTQFSASGDLPQAVYDSLVDSYLKYPDKFNFFAATAESTIVPLKGANQMRSTLMIDNFHLLPAWVAPANVSDDAFTKWINSDRFPFNDPIISDCIIFRGSDILYESLQLKQFTVDHIEKYVDDNGYIKVRVYNTDNNVPIAYDYSDIVRWSIGTNSLLVLDSDNQPVHSKYIGRWKAEKRSNMLTCSFCGKTFSVPSSGYVQCSDPHCTSKLLSKVTHFLSVLRMDVPKSTTIFALIKSHTLTCIPDLFLLDTYANKRVETTLACILRAFIPVKLITNDDVFTLFANACNNNIKTFLYYAQNTDCITSDLGIKHPDLNKLIMWFHDPCNLSDLTTVVTSVQIIFHNQDKRFNGAPIFRGKTICLTGDFVHGSITDVSAILSSYAAHVTTHFTSDVDCVITGSVRENIDSKVVSSARSYNIPIFDETSFFAEYEIDTDLQSVMS</sequence>
<name>U2MDA5_9FIRM</name>
<dbReference type="InterPro" id="IPR001357">
    <property type="entry name" value="BRCT_dom"/>
</dbReference>
<keyword evidence="3" id="KW-1185">Reference proteome</keyword>
<evidence type="ECO:0000313" key="3">
    <source>
        <dbReference type="Proteomes" id="UP000016662"/>
    </source>
</evidence>
<dbReference type="EMBL" id="AWVF01000031">
    <property type="protein sequence ID" value="ERJ97293.1"/>
    <property type="molecule type" value="Genomic_DNA"/>
</dbReference>
<dbReference type="Pfam" id="PF00533">
    <property type="entry name" value="BRCT"/>
    <property type="match status" value="1"/>
</dbReference>
<dbReference type="HOGENOM" id="CLU_519609_0_0_9"/>
<organism evidence="2 3">
    <name type="scientific">Ruminococcus callidus ATCC 27760</name>
    <dbReference type="NCBI Taxonomy" id="411473"/>
    <lineage>
        <taxon>Bacteria</taxon>
        <taxon>Bacillati</taxon>
        <taxon>Bacillota</taxon>
        <taxon>Clostridia</taxon>
        <taxon>Eubacteriales</taxon>
        <taxon>Oscillospiraceae</taxon>
        <taxon>Ruminococcus</taxon>
    </lineage>
</organism>
<feature type="domain" description="BRCT" evidence="1">
    <location>
        <begin position="436"/>
        <end position="507"/>
    </location>
</feature>
<dbReference type="eggNOG" id="COG0272">
    <property type="taxonomic scope" value="Bacteria"/>
</dbReference>
<reference evidence="2 3" key="1">
    <citation type="submission" date="2013-07" db="EMBL/GenBank/DDBJ databases">
        <authorList>
            <person name="Weinstock G."/>
            <person name="Sodergren E."/>
            <person name="Wylie T."/>
            <person name="Fulton L."/>
            <person name="Fulton R."/>
            <person name="Fronick C."/>
            <person name="O'Laughlin M."/>
            <person name="Godfrey J."/>
            <person name="Miner T."/>
            <person name="Herter B."/>
            <person name="Appelbaum E."/>
            <person name="Cordes M."/>
            <person name="Lek S."/>
            <person name="Wollam A."/>
            <person name="Pepin K.H."/>
            <person name="Palsikar V.B."/>
            <person name="Mitreva M."/>
            <person name="Wilson R.K."/>
        </authorList>
    </citation>
    <scope>NUCLEOTIDE SEQUENCE [LARGE SCALE GENOMIC DNA]</scope>
    <source>
        <strain evidence="2 3">ATCC 27760</strain>
    </source>
</reference>
<evidence type="ECO:0000259" key="1">
    <source>
        <dbReference type="Pfam" id="PF00533"/>
    </source>
</evidence>
<proteinExistence type="predicted"/>
<dbReference type="AlphaFoldDB" id="U2MDA5"/>
<dbReference type="SUPFAM" id="SSF52113">
    <property type="entry name" value="BRCT domain"/>
    <property type="match status" value="1"/>
</dbReference>
<comment type="caution">
    <text evidence="2">The sequence shown here is derived from an EMBL/GenBank/DDBJ whole genome shotgun (WGS) entry which is preliminary data.</text>
</comment>
<dbReference type="PATRIC" id="fig|411473.3.peg.282"/>
<dbReference type="Proteomes" id="UP000016662">
    <property type="component" value="Unassembled WGS sequence"/>
</dbReference>
<dbReference type="Gene3D" id="3.40.50.10190">
    <property type="entry name" value="BRCT domain"/>
    <property type="match status" value="1"/>
</dbReference>
<evidence type="ECO:0000313" key="2">
    <source>
        <dbReference type="EMBL" id="ERJ97293.1"/>
    </source>
</evidence>
<dbReference type="STRING" id="411473.RUMCAL_00365"/>
<dbReference type="InterPro" id="IPR036420">
    <property type="entry name" value="BRCT_dom_sf"/>
</dbReference>
<protein>
    <recommendedName>
        <fullName evidence="1">BRCT domain-containing protein</fullName>
    </recommendedName>
</protein>